<accession>A0A652YRA0</accession>
<dbReference type="AlphaFoldDB" id="A0A652YRA0"/>
<sequence>MTGGLDPDDDVDAIALAWLRERPGTPVEGIGIVTRLWACAKLLGEDRRRILAAAGADTATLDLLSVLRRAGEPYRLTTRQITERTGVTAGAISQRLARAEAAGLVERSAKSGSRVVDVSLTAAGHEVVEQLVDRVLGREADLVSVLSAPQQAQLTELLQIFLSGLHGELGDPGAMHVGAPGQLS</sequence>
<evidence type="ECO:0000313" key="2">
    <source>
        <dbReference type="EMBL" id="TYQ04845.1"/>
    </source>
</evidence>
<organism evidence="2">
    <name type="scientific">Nocardia globerula</name>
    <dbReference type="NCBI Taxonomy" id="1818"/>
    <lineage>
        <taxon>Bacteria</taxon>
        <taxon>Bacillati</taxon>
        <taxon>Actinomycetota</taxon>
        <taxon>Actinomycetes</taxon>
        <taxon>Mycobacteriales</taxon>
        <taxon>Nocardiaceae</taxon>
        <taxon>Nocardia</taxon>
    </lineage>
</organism>
<dbReference type="SMART" id="SM00347">
    <property type="entry name" value="HTH_MARR"/>
    <property type="match status" value="1"/>
</dbReference>
<dbReference type="PANTHER" id="PTHR33164:SF104">
    <property type="entry name" value="TRANSCRIPTIONAL REGULATORY PROTEIN"/>
    <property type="match status" value="1"/>
</dbReference>
<dbReference type="PANTHER" id="PTHR33164">
    <property type="entry name" value="TRANSCRIPTIONAL REGULATOR, MARR FAMILY"/>
    <property type="match status" value="1"/>
</dbReference>
<protein>
    <submittedName>
        <fullName evidence="2">DNA-binding MarR family transcriptional regulator</fullName>
    </submittedName>
</protein>
<keyword evidence="2" id="KW-0238">DNA-binding</keyword>
<dbReference type="GO" id="GO:0006950">
    <property type="term" value="P:response to stress"/>
    <property type="evidence" value="ECO:0007669"/>
    <property type="project" value="TreeGrafter"/>
</dbReference>
<evidence type="ECO:0000259" key="1">
    <source>
        <dbReference type="SMART" id="SM00347"/>
    </source>
</evidence>
<dbReference type="InterPro" id="IPR039422">
    <property type="entry name" value="MarR/SlyA-like"/>
</dbReference>
<dbReference type="InterPro" id="IPR000835">
    <property type="entry name" value="HTH_MarR-typ"/>
</dbReference>
<dbReference type="EMBL" id="VNIQ01000003">
    <property type="protein sequence ID" value="TYQ04845.1"/>
    <property type="molecule type" value="Genomic_DNA"/>
</dbReference>
<dbReference type="Gene3D" id="1.10.10.10">
    <property type="entry name" value="Winged helix-like DNA-binding domain superfamily/Winged helix DNA-binding domain"/>
    <property type="match status" value="1"/>
</dbReference>
<proteinExistence type="predicted"/>
<name>A0A652YRA0_NOCGL</name>
<dbReference type="InterPro" id="IPR036390">
    <property type="entry name" value="WH_DNA-bd_sf"/>
</dbReference>
<dbReference type="GO" id="GO:0003677">
    <property type="term" value="F:DNA binding"/>
    <property type="evidence" value="ECO:0007669"/>
    <property type="project" value="UniProtKB-KW"/>
</dbReference>
<dbReference type="GO" id="GO:0003700">
    <property type="term" value="F:DNA-binding transcription factor activity"/>
    <property type="evidence" value="ECO:0007669"/>
    <property type="project" value="InterPro"/>
</dbReference>
<reference evidence="2" key="1">
    <citation type="submission" date="2019-07" db="EMBL/GenBank/DDBJ databases">
        <title>Genomic Encyclopedia of Type Strains, Phase IV (KMG-IV): sequencing the most valuable type-strain genomes for metagenomic binning, comparative biology and taxonomic classification.</title>
        <authorList>
            <person name="Goeker M."/>
        </authorList>
    </citation>
    <scope>NUCLEOTIDE SEQUENCE</scope>
    <source>
        <strain evidence="2">DSM 44596</strain>
    </source>
</reference>
<comment type="caution">
    <text evidence="2">The sequence shown here is derived from an EMBL/GenBank/DDBJ whole genome shotgun (WGS) entry which is preliminary data.</text>
</comment>
<gene>
    <name evidence="2" type="ORF">FNL38_103196</name>
</gene>
<dbReference type="Pfam" id="PF12802">
    <property type="entry name" value="MarR_2"/>
    <property type="match status" value="1"/>
</dbReference>
<dbReference type="InterPro" id="IPR036388">
    <property type="entry name" value="WH-like_DNA-bd_sf"/>
</dbReference>
<feature type="domain" description="HTH marR-type" evidence="1">
    <location>
        <begin position="49"/>
        <end position="151"/>
    </location>
</feature>
<dbReference type="SUPFAM" id="SSF46785">
    <property type="entry name" value="Winged helix' DNA-binding domain"/>
    <property type="match status" value="1"/>
</dbReference>